<evidence type="ECO:0000313" key="3">
    <source>
        <dbReference type="Proteomes" id="UP000789342"/>
    </source>
</evidence>
<comment type="caution">
    <text evidence="2">The sequence shown here is derived from an EMBL/GenBank/DDBJ whole genome shotgun (WGS) entry which is preliminary data.</text>
</comment>
<evidence type="ECO:0000313" key="2">
    <source>
        <dbReference type="EMBL" id="CAG8716138.1"/>
    </source>
</evidence>
<feature type="region of interest" description="Disordered" evidence="1">
    <location>
        <begin position="153"/>
        <end position="198"/>
    </location>
</feature>
<dbReference type="OrthoDB" id="10621232at2759"/>
<organism evidence="2 3">
    <name type="scientific">Acaulospora morrowiae</name>
    <dbReference type="NCBI Taxonomy" id="94023"/>
    <lineage>
        <taxon>Eukaryota</taxon>
        <taxon>Fungi</taxon>
        <taxon>Fungi incertae sedis</taxon>
        <taxon>Mucoromycota</taxon>
        <taxon>Glomeromycotina</taxon>
        <taxon>Glomeromycetes</taxon>
        <taxon>Diversisporales</taxon>
        <taxon>Acaulosporaceae</taxon>
        <taxon>Acaulospora</taxon>
    </lineage>
</organism>
<gene>
    <name evidence="2" type="ORF">AMORRO_LOCUS13016</name>
</gene>
<keyword evidence="3" id="KW-1185">Reference proteome</keyword>
<reference evidence="2" key="1">
    <citation type="submission" date="2021-06" db="EMBL/GenBank/DDBJ databases">
        <authorList>
            <person name="Kallberg Y."/>
            <person name="Tangrot J."/>
            <person name="Rosling A."/>
        </authorList>
    </citation>
    <scope>NUCLEOTIDE SEQUENCE</scope>
    <source>
        <strain evidence="2">CL551</strain>
    </source>
</reference>
<sequence>SALLNVFVKFKLPSYKASLTDDEFSEAFVHGREIRENLFENQIPLEVCRYIVVSENSKFLGRLPSIVNHGINLYDPLPPPDGTNPYTEQVANMNNPNSGNIFEIDLQRFLGRMPNANVQLLAERINQIADATNLQAAADRLIEMLAGLRTDDGNEETAVNNQNPVPNMPGGFPQESNDGEDELRNGGNGEPPQEDRNE</sequence>
<dbReference type="Proteomes" id="UP000789342">
    <property type="component" value="Unassembled WGS sequence"/>
</dbReference>
<protein>
    <submittedName>
        <fullName evidence="2">10228_t:CDS:1</fullName>
    </submittedName>
</protein>
<proteinExistence type="predicted"/>
<feature type="non-terminal residue" evidence="2">
    <location>
        <position position="1"/>
    </location>
</feature>
<dbReference type="AlphaFoldDB" id="A0A9N9I1E5"/>
<dbReference type="EMBL" id="CAJVPV010020881">
    <property type="protein sequence ID" value="CAG8716138.1"/>
    <property type="molecule type" value="Genomic_DNA"/>
</dbReference>
<name>A0A9N9I1E5_9GLOM</name>
<accession>A0A9N9I1E5</accession>
<evidence type="ECO:0000256" key="1">
    <source>
        <dbReference type="SAM" id="MobiDB-lite"/>
    </source>
</evidence>